<evidence type="ECO:0000256" key="1">
    <source>
        <dbReference type="PROSITE-ProRule" id="PRU10141"/>
    </source>
</evidence>
<proteinExistence type="predicted"/>
<feature type="transmembrane region" description="Helical" evidence="2">
    <location>
        <begin position="22"/>
        <end position="43"/>
    </location>
</feature>
<dbReference type="InterPro" id="IPR011009">
    <property type="entry name" value="Kinase-like_dom_sf"/>
</dbReference>
<evidence type="ECO:0000313" key="4">
    <source>
        <dbReference type="EMBL" id="CDQ95582.1"/>
    </source>
</evidence>
<feature type="non-terminal residue" evidence="4">
    <location>
        <position position="1"/>
    </location>
</feature>
<sequence>AHLLPSSLSLCVDSSGGLSLEIPTLTCTCLVATLFWLLLTLFIRKLKKPNSSTAKAEYLSIILDPGEGPLEEQCDRLQYDPGQWEFPRDRLKLEKPLGRGAFGKVMQASAFGIDNSTGCRTVAVKMLKGTCFIMFTISESSNNVTNDDHSE</sequence>
<feature type="domain" description="VEGFR-2 transmembrane" evidence="3">
    <location>
        <begin position="19"/>
        <end position="50"/>
    </location>
</feature>
<name>A0A060YVH4_ONCMY</name>
<accession>A0A060YVH4</accession>
<reference evidence="4" key="2">
    <citation type="submission" date="2014-03" db="EMBL/GenBank/DDBJ databases">
        <authorList>
            <person name="Genoscope - CEA"/>
        </authorList>
    </citation>
    <scope>NUCLEOTIDE SEQUENCE</scope>
</reference>
<dbReference type="GO" id="GO:0005524">
    <property type="term" value="F:ATP binding"/>
    <property type="evidence" value="ECO:0007669"/>
    <property type="project" value="UniProtKB-UniRule"/>
</dbReference>
<dbReference type="PROSITE" id="PS00107">
    <property type="entry name" value="PROTEIN_KINASE_ATP"/>
    <property type="match status" value="1"/>
</dbReference>
<gene>
    <name evidence="4" type="ORF">GSONMT00048360001</name>
</gene>
<evidence type="ECO:0000259" key="3">
    <source>
        <dbReference type="Pfam" id="PF17988"/>
    </source>
</evidence>
<feature type="binding site" evidence="1">
    <location>
        <position position="125"/>
    </location>
    <ligand>
        <name>ATP</name>
        <dbReference type="ChEBI" id="CHEBI:30616"/>
    </ligand>
</feature>
<dbReference type="STRING" id="8022.A0A060YVH4"/>
<keyword evidence="1" id="KW-0067">ATP-binding</keyword>
<dbReference type="InterPro" id="IPR017441">
    <property type="entry name" value="Protein_kinase_ATP_BS"/>
</dbReference>
<dbReference type="EMBL" id="FR921710">
    <property type="protein sequence ID" value="CDQ95582.1"/>
    <property type="molecule type" value="Genomic_DNA"/>
</dbReference>
<keyword evidence="1" id="KW-0547">Nucleotide-binding</keyword>
<keyword evidence="2" id="KW-0472">Membrane</keyword>
<dbReference type="AlphaFoldDB" id="A0A060YVH4"/>
<keyword evidence="2" id="KW-0812">Transmembrane</keyword>
<dbReference type="Pfam" id="PF17988">
    <property type="entry name" value="VEGFR-2_TMD"/>
    <property type="match status" value="1"/>
</dbReference>
<dbReference type="SUPFAM" id="SSF56112">
    <property type="entry name" value="Protein kinase-like (PK-like)"/>
    <property type="match status" value="1"/>
</dbReference>
<reference evidence="4" key="1">
    <citation type="journal article" date="2014" name="Nat. Commun.">
        <title>The rainbow trout genome provides novel insights into evolution after whole-genome duplication in vertebrates.</title>
        <authorList>
            <person name="Berthelot C."/>
            <person name="Brunet F."/>
            <person name="Chalopin D."/>
            <person name="Juanchich A."/>
            <person name="Bernard M."/>
            <person name="Noel B."/>
            <person name="Bento P."/>
            <person name="Da Silva C."/>
            <person name="Labadie K."/>
            <person name="Alberti A."/>
            <person name="Aury J.M."/>
            <person name="Louis A."/>
            <person name="Dehais P."/>
            <person name="Bardou P."/>
            <person name="Montfort J."/>
            <person name="Klopp C."/>
            <person name="Cabau C."/>
            <person name="Gaspin C."/>
            <person name="Thorgaard G.H."/>
            <person name="Boussaha M."/>
            <person name="Quillet E."/>
            <person name="Guyomard R."/>
            <person name="Galiana D."/>
            <person name="Bobe J."/>
            <person name="Volff J.N."/>
            <person name="Genet C."/>
            <person name="Wincker P."/>
            <person name="Jaillon O."/>
            <person name="Roest Crollius H."/>
            <person name="Guiguen Y."/>
        </authorList>
    </citation>
    <scope>NUCLEOTIDE SEQUENCE [LARGE SCALE GENOMIC DNA]</scope>
</reference>
<organism evidence="4 5">
    <name type="scientific">Oncorhynchus mykiss</name>
    <name type="common">Rainbow trout</name>
    <name type="synonym">Salmo gairdneri</name>
    <dbReference type="NCBI Taxonomy" id="8022"/>
    <lineage>
        <taxon>Eukaryota</taxon>
        <taxon>Metazoa</taxon>
        <taxon>Chordata</taxon>
        <taxon>Craniata</taxon>
        <taxon>Vertebrata</taxon>
        <taxon>Euteleostomi</taxon>
        <taxon>Actinopterygii</taxon>
        <taxon>Neopterygii</taxon>
        <taxon>Teleostei</taxon>
        <taxon>Protacanthopterygii</taxon>
        <taxon>Salmoniformes</taxon>
        <taxon>Salmonidae</taxon>
        <taxon>Salmoninae</taxon>
        <taxon>Oncorhynchus</taxon>
    </lineage>
</organism>
<dbReference type="Gene3D" id="3.30.200.20">
    <property type="entry name" value="Phosphorylase Kinase, domain 1"/>
    <property type="match status" value="1"/>
</dbReference>
<dbReference type="InterPro" id="IPR041348">
    <property type="entry name" value="VEGFR-2_TMD"/>
</dbReference>
<evidence type="ECO:0000256" key="2">
    <source>
        <dbReference type="SAM" id="Phobius"/>
    </source>
</evidence>
<evidence type="ECO:0000313" key="5">
    <source>
        <dbReference type="Proteomes" id="UP000193380"/>
    </source>
</evidence>
<dbReference type="Proteomes" id="UP000193380">
    <property type="component" value="Unassembled WGS sequence"/>
</dbReference>
<keyword evidence="2" id="KW-1133">Transmembrane helix</keyword>
<protein>
    <recommendedName>
        <fullName evidence="3">VEGFR-2 transmembrane domain-containing protein</fullName>
    </recommendedName>
</protein>
<dbReference type="PaxDb" id="8022-A0A060YVH4"/>